<proteinExistence type="predicted"/>
<protein>
    <submittedName>
        <fullName evidence="1">Uncharacterized protein</fullName>
    </submittedName>
</protein>
<comment type="caution">
    <text evidence="1">The sequence shown here is derived from an EMBL/GenBank/DDBJ whole genome shotgun (WGS) entry which is preliminary data.</text>
</comment>
<organism evidence="1 2">
    <name type="scientific">Deinococcus rufus</name>
    <dbReference type="NCBI Taxonomy" id="2136097"/>
    <lineage>
        <taxon>Bacteria</taxon>
        <taxon>Thermotogati</taxon>
        <taxon>Deinococcota</taxon>
        <taxon>Deinococci</taxon>
        <taxon>Deinococcales</taxon>
        <taxon>Deinococcaceae</taxon>
        <taxon>Deinococcus</taxon>
    </lineage>
</organism>
<dbReference type="Proteomes" id="UP001595803">
    <property type="component" value="Unassembled WGS sequence"/>
</dbReference>
<dbReference type="EMBL" id="JBHRZG010000011">
    <property type="protein sequence ID" value="MFC3833513.1"/>
    <property type="molecule type" value="Genomic_DNA"/>
</dbReference>
<reference evidence="2" key="1">
    <citation type="journal article" date="2019" name="Int. J. Syst. Evol. Microbiol.">
        <title>The Global Catalogue of Microorganisms (GCM) 10K type strain sequencing project: providing services to taxonomists for standard genome sequencing and annotation.</title>
        <authorList>
            <consortium name="The Broad Institute Genomics Platform"/>
            <consortium name="The Broad Institute Genome Sequencing Center for Infectious Disease"/>
            <person name="Wu L."/>
            <person name="Ma J."/>
        </authorList>
    </citation>
    <scope>NUCLEOTIDE SEQUENCE [LARGE SCALE GENOMIC DNA]</scope>
    <source>
        <strain evidence="2">CCTCC AB 2017081</strain>
    </source>
</reference>
<dbReference type="RefSeq" id="WP_380102140.1">
    <property type="nucleotide sequence ID" value="NZ_JBHRZG010000011.1"/>
</dbReference>
<gene>
    <name evidence="1" type="ORF">ACFOSB_11655</name>
</gene>
<sequence length="113" mass="11160">MTAEMQLRQGATPVPNGTTFLIGEANPGTLTPSVTAELRNTGTAALAGLRLWLVQGTPGGVRVTVAGVPITGTTLATATAVPDLAVGAAHVVIMDGTGPASGRATARLQGVSD</sequence>
<evidence type="ECO:0000313" key="2">
    <source>
        <dbReference type="Proteomes" id="UP001595803"/>
    </source>
</evidence>
<keyword evidence="2" id="KW-1185">Reference proteome</keyword>
<evidence type="ECO:0000313" key="1">
    <source>
        <dbReference type="EMBL" id="MFC3833513.1"/>
    </source>
</evidence>
<accession>A0ABV7Z851</accession>
<name>A0ABV7Z851_9DEIO</name>